<comment type="caution">
    <text evidence="1">The sequence shown here is derived from an EMBL/GenBank/DDBJ whole genome shotgun (WGS) entry which is preliminary data.</text>
</comment>
<reference evidence="1" key="1">
    <citation type="journal article" date="2019" name="Sci. Rep.">
        <title>Draft genome of Tanacetum cinerariifolium, the natural source of mosquito coil.</title>
        <authorList>
            <person name="Yamashiro T."/>
            <person name="Shiraishi A."/>
            <person name="Satake H."/>
            <person name="Nakayama K."/>
        </authorList>
    </citation>
    <scope>NUCLEOTIDE SEQUENCE</scope>
</reference>
<dbReference type="EMBL" id="BKCJ011226107">
    <property type="protein sequence ID" value="GFD06609.1"/>
    <property type="molecule type" value="Genomic_DNA"/>
</dbReference>
<name>A0A699TBJ3_TANCI</name>
<accession>A0A699TBJ3</accession>
<evidence type="ECO:0000313" key="1">
    <source>
        <dbReference type="EMBL" id="GFD06609.1"/>
    </source>
</evidence>
<organism evidence="1">
    <name type="scientific">Tanacetum cinerariifolium</name>
    <name type="common">Dalmatian daisy</name>
    <name type="synonym">Chrysanthemum cinerariifolium</name>
    <dbReference type="NCBI Taxonomy" id="118510"/>
    <lineage>
        <taxon>Eukaryota</taxon>
        <taxon>Viridiplantae</taxon>
        <taxon>Streptophyta</taxon>
        <taxon>Embryophyta</taxon>
        <taxon>Tracheophyta</taxon>
        <taxon>Spermatophyta</taxon>
        <taxon>Magnoliopsida</taxon>
        <taxon>eudicotyledons</taxon>
        <taxon>Gunneridae</taxon>
        <taxon>Pentapetalae</taxon>
        <taxon>asterids</taxon>
        <taxon>campanulids</taxon>
        <taxon>Asterales</taxon>
        <taxon>Asteraceae</taxon>
        <taxon>Asteroideae</taxon>
        <taxon>Anthemideae</taxon>
        <taxon>Anthemidinae</taxon>
        <taxon>Tanacetum</taxon>
    </lineage>
</organism>
<gene>
    <name evidence="1" type="ORF">Tci_878578</name>
</gene>
<proteinExistence type="predicted"/>
<sequence>MVWNRTTQWASILAAYAQLQPPPAGLDQLTQPGPPAAEPIAAELFPTPAASPNYWAIGAGEGGTFWNSWQAEGIMSIGWEALGDLRQYATDEPLRQALKQHYGGDTTHNNNMLACW</sequence>
<protein>
    <submittedName>
        <fullName evidence="1">Uncharacterized protein</fullName>
    </submittedName>
</protein>
<dbReference type="AlphaFoldDB" id="A0A699TBJ3"/>